<evidence type="ECO:0000313" key="6">
    <source>
        <dbReference type="Proteomes" id="UP000607653"/>
    </source>
</evidence>
<dbReference type="PROSITE" id="PS50014">
    <property type="entry name" value="BROMODOMAIN_2"/>
    <property type="match status" value="1"/>
</dbReference>
<protein>
    <recommendedName>
        <fullName evidence="4">Bromo domain-containing protein</fullName>
    </recommendedName>
</protein>
<proteinExistence type="predicted"/>
<comment type="caution">
    <text evidence="5">The sequence shown here is derived from an EMBL/GenBank/DDBJ whole genome shotgun (WGS) entry which is preliminary data.</text>
</comment>
<dbReference type="SMART" id="SM00297">
    <property type="entry name" value="BROMO"/>
    <property type="match status" value="1"/>
</dbReference>
<reference evidence="5 6" key="1">
    <citation type="journal article" date="2020" name="Mol. Biol. Evol.">
        <title>Distinct Expression and Methylation Patterns for Genes with Different Fates following a Single Whole-Genome Duplication in Flowering Plants.</title>
        <authorList>
            <person name="Shi T."/>
            <person name="Rahmani R.S."/>
            <person name="Gugger P.F."/>
            <person name="Wang M."/>
            <person name="Li H."/>
            <person name="Zhang Y."/>
            <person name="Li Z."/>
            <person name="Wang Q."/>
            <person name="Van de Peer Y."/>
            <person name="Marchal K."/>
            <person name="Chen J."/>
        </authorList>
    </citation>
    <scope>NUCLEOTIDE SEQUENCE [LARGE SCALE GENOMIC DNA]</scope>
    <source>
        <tissue evidence="5">Leaf</tissue>
    </source>
</reference>
<name>A0A822Y646_NELNU</name>
<dbReference type="PANTHER" id="PTHR45926">
    <property type="entry name" value="OSJNBA0053K19.4 PROTEIN"/>
    <property type="match status" value="1"/>
</dbReference>
<organism evidence="5 6">
    <name type="scientific">Nelumbo nucifera</name>
    <name type="common">Sacred lotus</name>
    <dbReference type="NCBI Taxonomy" id="4432"/>
    <lineage>
        <taxon>Eukaryota</taxon>
        <taxon>Viridiplantae</taxon>
        <taxon>Streptophyta</taxon>
        <taxon>Embryophyta</taxon>
        <taxon>Tracheophyta</taxon>
        <taxon>Spermatophyta</taxon>
        <taxon>Magnoliopsida</taxon>
        <taxon>Proteales</taxon>
        <taxon>Nelumbonaceae</taxon>
        <taxon>Nelumbo</taxon>
    </lineage>
</organism>
<evidence type="ECO:0000256" key="1">
    <source>
        <dbReference type="ARBA" id="ARBA00023117"/>
    </source>
</evidence>
<dbReference type="Pfam" id="PF00439">
    <property type="entry name" value="Bromodomain"/>
    <property type="match status" value="1"/>
</dbReference>
<dbReference type="AlphaFoldDB" id="A0A822Y646"/>
<dbReference type="SUPFAM" id="SSF47370">
    <property type="entry name" value="Bromodomain"/>
    <property type="match status" value="1"/>
</dbReference>
<dbReference type="EMBL" id="DUZY01000002">
    <property type="protein sequence ID" value="DAD27937.1"/>
    <property type="molecule type" value="Genomic_DNA"/>
</dbReference>
<feature type="domain" description="Bromo" evidence="4">
    <location>
        <begin position="124"/>
        <end position="199"/>
    </location>
</feature>
<evidence type="ECO:0000313" key="5">
    <source>
        <dbReference type="EMBL" id="DAD27937.1"/>
    </source>
</evidence>
<keyword evidence="6" id="KW-1185">Reference proteome</keyword>
<keyword evidence="1 2" id="KW-0103">Bromodomain</keyword>
<dbReference type="PRINTS" id="PR00503">
    <property type="entry name" value="BROMODOMAIN"/>
</dbReference>
<keyword evidence="3" id="KW-0175">Coiled coil</keyword>
<accession>A0A822Y646</accession>
<sequence length="277" mass="31877">MEPIDIPILDGPPIDGNLMEIGNVGTCNAEDDTADIERITHHIDNMITKVVELEQKVNEVEQFFLTSSKRINFKGSSVVKDKDKDKHIINIKKQQQDATQREAASAKRMQELMRQLSTILRQITQHKWAWPFMQPVDVKGLGLHDYYEVIDKPMDFSTIKNQMEAKDGTGYKNVREICADVRLVFKNAMAYNNERDDIHVMAKTLLAKFEEKWLQLLPKVIEEETRRKVEEAEAQSDIQLAQEAAKTKMARDVSNEVGICAKQKCKIKIAFLGKYRR</sequence>
<gene>
    <name evidence="5" type="ORF">HUJ06_029405</name>
</gene>
<dbReference type="InterPro" id="IPR036427">
    <property type="entry name" value="Bromodomain-like_sf"/>
</dbReference>
<dbReference type="Proteomes" id="UP000607653">
    <property type="component" value="Unassembled WGS sequence"/>
</dbReference>
<dbReference type="InterPro" id="IPR001487">
    <property type="entry name" value="Bromodomain"/>
</dbReference>
<evidence type="ECO:0000256" key="2">
    <source>
        <dbReference type="PROSITE-ProRule" id="PRU00035"/>
    </source>
</evidence>
<dbReference type="Gene3D" id="1.20.920.10">
    <property type="entry name" value="Bromodomain-like"/>
    <property type="match status" value="1"/>
</dbReference>
<feature type="coiled-coil region" evidence="3">
    <location>
        <begin position="36"/>
        <end position="63"/>
    </location>
</feature>
<evidence type="ECO:0000256" key="3">
    <source>
        <dbReference type="SAM" id="Coils"/>
    </source>
</evidence>
<evidence type="ECO:0000259" key="4">
    <source>
        <dbReference type="PROSITE" id="PS50014"/>
    </source>
</evidence>